<organism evidence="2 3">
    <name type="scientific">Streptomyces decoyicus</name>
    <dbReference type="NCBI Taxonomy" id="249567"/>
    <lineage>
        <taxon>Bacteria</taxon>
        <taxon>Bacillati</taxon>
        <taxon>Actinomycetota</taxon>
        <taxon>Actinomycetes</taxon>
        <taxon>Kitasatosporales</taxon>
        <taxon>Streptomycetaceae</taxon>
        <taxon>Streptomyces</taxon>
    </lineage>
</organism>
<dbReference type="RefSeq" id="WP_326623336.1">
    <property type="nucleotide sequence ID" value="NZ_CP109106.1"/>
</dbReference>
<keyword evidence="1" id="KW-0472">Membrane</keyword>
<keyword evidence="1" id="KW-1133">Transmembrane helix</keyword>
<gene>
    <name evidence="2" type="ORF">OG863_40450</name>
</gene>
<evidence type="ECO:0000313" key="3">
    <source>
        <dbReference type="Proteomes" id="UP001344251"/>
    </source>
</evidence>
<keyword evidence="3" id="KW-1185">Reference proteome</keyword>
<proteinExistence type="predicted"/>
<dbReference type="EMBL" id="CP109106">
    <property type="protein sequence ID" value="WSB73706.1"/>
    <property type="molecule type" value="Genomic_DNA"/>
</dbReference>
<evidence type="ECO:0000256" key="1">
    <source>
        <dbReference type="SAM" id="Phobius"/>
    </source>
</evidence>
<feature type="transmembrane region" description="Helical" evidence="1">
    <location>
        <begin position="35"/>
        <end position="54"/>
    </location>
</feature>
<sequence>MNRRTCMRIALTSTFPTLLTLPVICLMAAVGAVPWAPLVALPVALVVPAAINFFRLNPRLPEAGSGRPNRV</sequence>
<name>A0ABZ1FU76_9ACTN</name>
<keyword evidence="1" id="KW-0812">Transmembrane</keyword>
<reference evidence="2 3" key="1">
    <citation type="submission" date="2022-10" db="EMBL/GenBank/DDBJ databases">
        <title>The complete genomes of actinobacterial strains from the NBC collection.</title>
        <authorList>
            <person name="Joergensen T.S."/>
            <person name="Alvarez Arevalo M."/>
            <person name="Sterndorff E.B."/>
            <person name="Faurdal D."/>
            <person name="Vuksanovic O."/>
            <person name="Mourched A.-S."/>
            <person name="Charusanti P."/>
            <person name="Shaw S."/>
            <person name="Blin K."/>
            <person name="Weber T."/>
        </authorList>
    </citation>
    <scope>NUCLEOTIDE SEQUENCE [LARGE SCALE GENOMIC DNA]</scope>
    <source>
        <strain evidence="2 3">NBC 01774</strain>
    </source>
</reference>
<evidence type="ECO:0000313" key="2">
    <source>
        <dbReference type="EMBL" id="WSB73706.1"/>
    </source>
</evidence>
<accession>A0ABZ1FU76</accession>
<protein>
    <submittedName>
        <fullName evidence="2">Uncharacterized protein</fullName>
    </submittedName>
</protein>
<dbReference type="Proteomes" id="UP001344251">
    <property type="component" value="Chromosome"/>
</dbReference>